<evidence type="ECO:0000259" key="1">
    <source>
        <dbReference type="PROSITE" id="PS50097"/>
    </source>
</evidence>
<dbReference type="InterPro" id="IPR011705">
    <property type="entry name" value="BACK"/>
</dbReference>
<dbReference type="Proteomes" id="UP001186944">
    <property type="component" value="Unassembled WGS sequence"/>
</dbReference>
<feature type="domain" description="BTB" evidence="1">
    <location>
        <begin position="30"/>
        <end position="98"/>
    </location>
</feature>
<dbReference type="PANTHER" id="PTHR45774">
    <property type="entry name" value="BTB/POZ DOMAIN-CONTAINING"/>
    <property type="match status" value="1"/>
</dbReference>
<evidence type="ECO:0000313" key="3">
    <source>
        <dbReference type="Proteomes" id="UP001186944"/>
    </source>
</evidence>
<dbReference type="GO" id="GO:0022008">
    <property type="term" value="P:neurogenesis"/>
    <property type="evidence" value="ECO:0007669"/>
    <property type="project" value="TreeGrafter"/>
</dbReference>
<organism evidence="2 3">
    <name type="scientific">Pinctada imbricata</name>
    <name type="common">Atlantic pearl-oyster</name>
    <name type="synonym">Pinctada martensii</name>
    <dbReference type="NCBI Taxonomy" id="66713"/>
    <lineage>
        <taxon>Eukaryota</taxon>
        <taxon>Metazoa</taxon>
        <taxon>Spiralia</taxon>
        <taxon>Lophotrochozoa</taxon>
        <taxon>Mollusca</taxon>
        <taxon>Bivalvia</taxon>
        <taxon>Autobranchia</taxon>
        <taxon>Pteriomorphia</taxon>
        <taxon>Pterioida</taxon>
        <taxon>Pterioidea</taxon>
        <taxon>Pteriidae</taxon>
        <taxon>Pinctada</taxon>
    </lineage>
</organism>
<accession>A0AA89BKQ5</accession>
<dbReference type="SUPFAM" id="SSF54695">
    <property type="entry name" value="POZ domain"/>
    <property type="match status" value="1"/>
</dbReference>
<dbReference type="Gene3D" id="2.60.120.820">
    <property type="entry name" value="PHR domain"/>
    <property type="match status" value="1"/>
</dbReference>
<dbReference type="InterPro" id="IPR000210">
    <property type="entry name" value="BTB/POZ_dom"/>
</dbReference>
<dbReference type="GO" id="GO:0005829">
    <property type="term" value="C:cytosol"/>
    <property type="evidence" value="ECO:0007669"/>
    <property type="project" value="TreeGrafter"/>
</dbReference>
<dbReference type="PANTHER" id="PTHR45774:SF3">
    <property type="entry name" value="BTB (POZ) DOMAIN-CONTAINING 2B-RELATED"/>
    <property type="match status" value="1"/>
</dbReference>
<dbReference type="SMART" id="SM00225">
    <property type="entry name" value="BTB"/>
    <property type="match status" value="1"/>
</dbReference>
<reference evidence="2" key="1">
    <citation type="submission" date="2019-08" db="EMBL/GenBank/DDBJ databases">
        <title>The improved chromosome-level genome for the pearl oyster Pinctada fucata martensii using PacBio sequencing and Hi-C.</title>
        <authorList>
            <person name="Zheng Z."/>
        </authorList>
    </citation>
    <scope>NUCLEOTIDE SEQUENCE</scope>
    <source>
        <strain evidence="2">ZZ-2019</strain>
        <tissue evidence="2">Adductor muscle</tissue>
    </source>
</reference>
<dbReference type="EMBL" id="VSWD01000012">
    <property type="protein sequence ID" value="KAK3086173.1"/>
    <property type="molecule type" value="Genomic_DNA"/>
</dbReference>
<sequence>MDDRQDRPAWQSDLTINEAVMYMWKAKIGCDVSFEVGESKTLIPCHRFILEARSFVFYRLLNGPMSEKNITINDQGLDTDNFTIFLKYLYSDNINDEINGDNVIALLYLARKYDVQGLEKECSKFLKEENSFSPDSACFIFEQGFIFDMQTIMNDSMAVIRQSAKKCLESEGFGMLSKECVLKIISDDGLQIEEADLYRYVLQWADDECERQMLDLPINDSSRRQVLGDLLYQIRFPTMPLDDFQRKLAKSSLLDQSEKSSIISVLKGRPGKDTKFNSTPRRLCYPILRLLDPEEDIEVDNDVKHAIMFSVSRDALLHGILSYGPTDAKDYAHGLFRVFVEIETQNNKICHEEEISKTADGTSKEYELLFKTSIAVGSRHRLHDMVQVCRRRRLVLERHFRYGGGHT</sequence>
<comment type="caution">
    <text evidence="2">The sequence shown here is derived from an EMBL/GenBank/DDBJ whole genome shotgun (WGS) entry which is preliminary data.</text>
</comment>
<dbReference type="InterPro" id="IPR038648">
    <property type="entry name" value="PHR_sf"/>
</dbReference>
<name>A0AA89BKQ5_PINIB</name>
<protein>
    <recommendedName>
        <fullName evidence="1">BTB domain-containing protein</fullName>
    </recommendedName>
</protein>
<dbReference type="Pfam" id="PF00651">
    <property type="entry name" value="BTB"/>
    <property type="match status" value="1"/>
</dbReference>
<dbReference type="Gene3D" id="1.25.40.420">
    <property type="match status" value="1"/>
</dbReference>
<dbReference type="InterPro" id="IPR011333">
    <property type="entry name" value="SKP1/BTB/POZ_sf"/>
</dbReference>
<dbReference type="PROSITE" id="PS50097">
    <property type="entry name" value="BTB"/>
    <property type="match status" value="1"/>
</dbReference>
<dbReference type="Gene3D" id="3.30.710.10">
    <property type="entry name" value="Potassium Channel Kv1.1, Chain A"/>
    <property type="match status" value="1"/>
</dbReference>
<keyword evidence="3" id="KW-1185">Reference proteome</keyword>
<evidence type="ECO:0000313" key="2">
    <source>
        <dbReference type="EMBL" id="KAK3086173.1"/>
    </source>
</evidence>
<dbReference type="AlphaFoldDB" id="A0AA89BKQ5"/>
<dbReference type="Pfam" id="PF07707">
    <property type="entry name" value="BACK"/>
    <property type="match status" value="1"/>
</dbReference>
<gene>
    <name evidence="2" type="ORF">FSP39_014667</name>
</gene>
<dbReference type="SMART" id="SM00875">
    <property type="entry name" value="BACK"/>
    <property type="match status" value="1"/>
</dbReference>
<proteinExistence type="predicted"/>